<dbReference type="PANTHER" id="PTHR33546">
    <property type="entry name" value="LARGE, MULTIFUNCTIONAL SECRETED PROTEIN-RELATED"/>
    <property type="match status" value="1"/>
</dbReference>
<organism evidence="2 3">
    <name type="scientific">Planctomyces bekefii</name>
    <dbReference type="NCBI Taxonomy" id="1653850"/>
    <lineage>
        <taxon>Bacteria</taxon>
        <taxon>Pseudomonadati</taxon>
        <taxon>Planctomycetota</taxon>
        <taxon>Planctomycetia</taxon>
        <taxon>Planctomycetales</taxon>
        <taxon>Planctomycetaceae</taxon>
        <taxon>Planctomyces</taxon>
    </lineage>
</organism>
<dbReference type="EMBL" id="SRHE01000585">
    <property type="protein sequence ID" value="TWW08604.1"/>
    <property type="molecule type" value="Genomic_DNA"/>
</dbReference>
<name>A0A5C6M5Y9_9PLAN</name>
<reference evidence="2 3" key="1">
    <citation type="submission" date="2019-08" db="EMBL/GenBank/DDBJ databases">
        <title>100 year-old enigma solved: identification of Planctomyces bekefii, the type genus and species of the phylum Planctomycetes.</title>
        <authorList>
            <person name="Svetlana D.N."/>
            <person name="Overmann J."/>
        </authorList>
    </citation>
    <scope>NUCLEOTIDE SEQUENCE [LARGE SCALE GENOMIC DNA]</scope>
    <source>
        <strain evidence="2">Phe10_nw2017</strain>
    </source>
</reference>
<gene>
    <name evidence="2" type="ORF">E3A20_22670</name>
</gene>
<dbReference type="SUPFAM" id="SSF48371">
    <property type="entry name" value="ARM repeat"/>
    <property type="match status" value="1"/>
</dbReference>
<dbReference type="Proteomes" id="UP000321083">
    <property type="component" value="Unassembled WGS sequence"/>
</dbReference>
<evidence type="ECO:0000313" key="3">
    <source>
        <dbReference type="Proteomes" id="UP000321083"/>
    </source>
</evidence>
<feature type="non-terminal residue" evidence="2">
    <location>
        <position position="562"/>
    </location>
</feature>
<dbReference type="InterPro" id="IPR011042">
    <property type="entry name" value="6-blade_b-propeller_TolB-like"/>
</dbReference>
<dbReference type="InterPro" id="IPR016024">
    <property type="entry name" value="ARM-type_fold"/>
</dbReference>
<dbReference type="InterPro" id="IPR055557">
    <property type="entry name" value="DUF7133"/>
</dbReference>
<dbReference type="Gene3D" id="1.25.10.10">
    <property type="entry name" value="Leucine-rich Repeat Variant"/>
    <property type="match status" value="1"/>
</dbReference>
<evidence type="ECO:0000259" key="1">
    <source>
        <dbReference type="Pfam" id="PF23500"/>
    </source>
</evidence>
<keyword evidence="3" id="KW-1185">Reference proteome</keyword>
<feature type="domain" description="DUF7133" evidence="1">
    <location>
        <begin position="10"/>
        <end position="211"/>
    </location>
</feature>
<sequence>VFNPSHIRYGPSNPNFKADSEGWKFTCAMFRIHPATREFQVFCEGTSNPWGIAFDDAGEAFVSACVIDHLWHLTETGYYHRQGGPYPPFTWKIESIVQHRHQKAAYCGIHWYDSDAYPEPYRRKLYMGNIHGGCINSDRVIPQGATYRGEPENDLLTANDAWFMPVVQTTGPDGCLCILDWYDRYHCYQDANRDPGGIDRLRGRLYRIRYQNTPHSRPFNLATETDQSLLEMLSSPNGFRRDTAQRLLSERLLKNRSPQLQHSLHRLVTDNPQRETRLRCLGILSVAGMLEEPLLLTLLQDSEPIVRARSIRAARELRTPSPELLTAALERSSDAAHSVRLQTVITAARQPAAAAMPVLVSVLAQADDDHLTPRIVWKHLQPLLEQQAALFVAEVRRQNPAGTGIPASVLQLLPRIAERVLAAATPDNASLAALLDLLLLDPTSSTAADQCLQLLLSRLRSGETTAAAAENLGQLLRQPLQKAVTENSPVAVSALQLLVATQSADATKLARQKFEQATDPELRLQLLDAFIIARTPDAEKLARSRTSSMSCMEDGSWSVRIS</sequence>
<dbReference type="InterPro" id="IPR011989">
    <property type="entry name" value="ARM-like"/>
</dbReference>
<feature type="non-terminal residue" evidence="2">
    <location>
        <position position="1"/>
    </location>
</feature>
<dbReference type="PANTHER" id="PTHR33546:SF1">
    <property type="entry name" value="LARGE, MULTIFUNCTIONAL SECRETED PROTEIN"/>
    <property type="match status" value="1"/>
</dbReference>
<accession>A0A5C6M5Y9</accession>
<evidence type="ECO:0000313" key="2">
    <source>
        <dbReference type="EMBL" id="TWW08604.1"/>
    </source>
</evidence>
<reference evidence="2 3" key="2">
    <citation type="submission" date="2019-08" db="EMBL/GenBank/DDBJ databases">
        <authorList>
            <person name="Henke P."/>
        </authorList>
    </citation>
    <scope>NUCLEOTIDE SEQUENCE [LARGE SCALE GENOMIC DNA]</scope>
    <source>
        <strain evidence="2">Phe10_nw2017</strain>
    </source>
</reference>
<proteinExistence type="predicted"/>
<dbReference type="Gene3D" id="2.120.10.30">
    <property type="entry name" value="TolB, C-terminal domain"/>
    <property type="match status" value="1"/>
</dbReference>
<comment type="caution">
    <text evidence="2">The sequence shown here is derived from an EMBL/GenBank/DDBJ whole genome shotgun (WGS) entry which is preliminary data.</text>
</comment>
<dbReference type="Pfam" id="PF23500">
    <property type="entry name" value="DUF7133"/>
    <property type="match status" value="1"/>
</dbReference>
<dbReference type="AlphaFoldDB" id="A0A5C6M5Y9"/>
<protein>
    <recommendedName>
        <fullName evidence="1">DUF7133 domain-containing protein</fullName>
    </recommendedName>
</protein>